<evidence type="ECO:0008006" key="4">
    <source>
        <dbReference type="Google" id="ProtNLM"/>
    </source>
</evidence>
<proteinExistence type="predicted"/>
<sequence length="94" mass="10286">MKGLIYTTAVLALCLALFTELSSAEESYFKKYLDTLQGISADVFSKAAETVTQVKDSSLGQQAQSWYDAGAGYVRTVYDTVAVKVQDQWEALTS</sequence>
<accession>A0AAV7UK45</accession>
<comment type="caution">
    <text evidence="2">The sequence shown here is derived from an EMBL/GenBank/DDBJ whole genome shotgun (WGS) entry which is preliminary data.</text>
</comment>
<protein>
    <recommendedName>
        <fullName evidence="4">Apolipoprotein C-III</fullName>
    </recommendedName>
</protein>
<dbReference type="Proteomes" id="UP001066276">
    <property type="component" value="Chromosome 3_1"/>
</dbReference>
<evidence type="ECO:0000313" key="3">
    <source>
        <dbReference type="Proteomes" id="UP001066276"/>
    </source>
</evidence>
<dbReference type="EMBL" id="JANPWB010000005">
    <property type="protein sequence ID" value="KAJ1189379.1"/>
    <property type="molecule type" value="Genomic_DNA"/>
</dbReference>
<dbReference type="AlphaFoldDB" id="A0AAV7UK45"/>
<organism evidence="2 3">
    <name type="scientific">Pleurodeles waltl</name>
    <name type="common">Iberian ribbed newt</name>
    <dbReference type="NCBI Taxonomy" id="8319"/>
    <lineage>
        <taxon>Eukaryota</taxon>
        <taxon>Metazoa</taxon>
        <taxon>Chordata</taxon>
        <taxon>Craniata</taxon>
        <taxon>Vertebrata</taxon>
        <taxon>Euteleostomi</taxon>
        <taxon>Amphibia</taxon>
        <taxon>Batrachia</taxon>
        <taxon>Caudata</taxon>
        <taxon>Salamandroidea</taxon>
        <taxon>Salamandridae</taxon>
        <taxon>Pleurodelinae</taxon>
        <taxon>Pleurodeles</taxon>
    </lineage>
</organism>
<feature type="chain" id="PRO_5043967205" description="Apolipoprotein C-III" evidence="1">
    <location>
        <begin position="25"/>
        <end position="94"/>
    </location>
</feature>
<evidence type="ECO:0000313" key="2">
    <source>
        <dbReference type="EMBL" id="KAJ1189379.1"/>
    </source>
</evidence>
<keyword evidence="1" id="KW-0732">Signal</keyword>
<name>A0AAV7UK45_PLEWA</name>
<keyword evidence="3" id="KW-1185">Reference proteome</keyword>
<feature type="signal peptide" evidence="1">
    <location>
        <begin position="1"/>
        <end position="24"/>
    </location>
</feature>
<reference evidence="2" key="1">
    <citation type="journal article" date="2022" name="bioRxiv">
        <title>Sequencing and chromosome-scale assembly of the giantPleurodeles waltlgenome.</title>
        <authorList>
            <person name="Brown T."/>
            <person name="Elewa A."/>
            <person name="Iarovenko S."/>
            <person name="Subramanian E."/>
            <person name="Araus A.J."/>
            <person name="Petzold A."/>
            <person name="Susuki M."/>
            <person name="Suzuki K.-i.T."/>
            <person name="Hayashi T."/>
            <person name="Toyoda A."/>
            <person name="Oliveira C."/>
            <person name="Osipova E."/>
            <person name="Leigh N.D."/>
            <person name="Simon A."/>
            <person name="Yun M.H."/>
        </authorList>
    </citation>
    <scope>NUCLEOTIDE SEQUENCE</scope>
    <source>
        <strain evidence="2">20211129_DDA</strain>
        <tissue evidence="2">Liver</tissue>
    </source>
</reference>
<gene>
    <name evidence="2" type="ORF">NDU88_006127</name>
</gene>
<evidence type="ECO:0000256" key="1">
    <source>
        <dbReference type="SAM" id="SignalP"/>
    </source>
</evidence>